<reference evidence="1 2" key="1">
    <citation type="journal article" date="2012" name="Stand. Genomic Sci.">
        <title>Complete genome sequence of the sulfur compounds oxidizing chemolithoautotroph Sulfuricurvum kujiense type strain (YK-1(T)).</title>
        <authorList>
            <person name="Han C."/>
            <person name="Kotsyurbenko O."/>
            <person name="Chertkov O."/>
            <person name="Held B."/>
            <person name="Lapidus A."/>
            <person name="Nolan M."/>
            <person name="Lucas S."/>
            <person name="Hammon N."/>
            <person name="Deshpande S."/>
            <person name="Cheng J.F."/>
            <person name="Tapia R."/>
            <person name="Goodwin L.A."/>
            <person name="Pitluck S."/>
            <person name="Liolios K."/>
            <person name="Pagani I."/>
            <person name="Ivanova N."/>
            <person name="Mavromatis K."/>
            <person name="Mikhailova N."/>
            <person name="Pati A."/>
            <person name="Chen A."/>
            <person name="Palaniappan K."/>
            <person name="Land M."/>
            <person name="Hauser L."/>
            <person name="Chang Y.J."/>
            <person name="Jeffries C.D."/>
            <person name="Brambilla E.M."/>
            <person name="Rohde M."/>
            <person name="Spring S."/>
            <person name="Sikorski J."/>
            <person name="Goker M."/>
            <person name="Woyke T."/>
            <person name="Bristow J."/>
            <person name="Eisen J.A."/>
            <person name="Markowitz V."/>
            <person name="Hugenholtz P."/>
            <person name="Kyrpides N.C."/>
            <person name="Klenk H.P."/>
            <person name="Detter J.C."/>
        </authorList>
    </citation>
    <scope>NUCLEOTIDE SEQUENCE [LARGE SCALE GENOMIC DNA]</scope>
    <source>
        <strain evidence="2">ATCC BAA-921 / DSM 16994 / JCM 11577 / YK-1</strain>
    </source>
</reference>
<evidence type="ECO:0000313" key="2">
    <source>
        <dbReference type="Proteomes" id="UP000008721"/>
    </source>
</evidence>
<proteinExistence type="predicted"/>
<dbReference type="KEGG" id="sku:Sulku_0411"/>
<accession>E4TZJ0</accession>
<dbReference type="Proteomes" id="UP000008721">
    <property type="component" value="Chromosome"/>
</dbReference>
<sequence length="79" mass="9339">MSLEITEWQRIQHTLNNIVNLTSIEALIMAHKAKITVNEMLKCQTISELKKIPIEHVFKKMAHFKESSAYLIYKQEFTY</sequence>
<keyword evidence="2" id="KW-1185">Reference proteome</keyword>
<dbReference type="RefSeq" id="WP_013459275.1">
    <property type="nucleotide sequence ID" value="NC_014762.1"/>
</dbReference>
<dbReference type="HOGENOM" id="CLU_2541339_0_0_7"/>
<name>E4TZJ0_SULKY</name>
<dbReference type="STRING" id="709032.Sulku_0411"/>
<evidence type="ECO:0000313" key="1">
    <source>
        <dbReference type="EMBL" id="ADR33078.1"/>
    </source>
</evidence>
<dbReference type="AlphaFoldDB" id="E4TZJ0"/>
<dbReference type="EMBL" id="CP002355">
    <property type="protein sequence ID" value="ADR33078.1"/>
    <property type="molecule type" value="Genomic_DNA"/>
</dbReference>
<gene>
    <name evidence="1" type="ordered locus">Sulku_0411</name>
</gene>
<organism evidence="1 2">
    <name type="scientific">Sulfuricurvum kujiense (strain ATCC BAA-921 / DSM 16994 / JCM 11577 / YK-1)</name>
    <dbReference type="NCBI Taxonomy" id="709032"/>
    <lineage>
        <taxon>Bacteria</taxon>
        <taxon>Pseudomonadati</taxon>
        <taxon>Campylobacterota</taxon>
        <taxon>Epsilonproteobacteria</taxon>
        <taxon>Campylobacterales</taxon>
        <taxon>Sulfurimonadaceae</taxon>
        <taxon>Sulfuricurvum</taxon>
    </lineage>
</organism>
<protein>
    <submittedName>
        <fullName evidence="1">Uncharacterized protein</fullName>
    </submittedName>
</protein>